<evidence type="ECO:0000313" key="2">
    <source>
        <dbReference type="Proteomes" id="UP001305414"/>
    </source>
</evidence>
<evidence type="ECO:0000313" key="1">
    <source>
        <dbReference type="EMBL" id="KAK5636948.1"/>
    </source>
</evidence>
<dbReference type="AlphaFoldDB" id="A0AAN7UZT8"/>
<dbReference type="Proteomes" id="UP001305414">
    <property type="component" value="Unassembled WGS sequence"/>
</dbReference>
<accession>A0AAN7UZT8</accession>
<sequence length="69" mass="8003">MNLKESNTYLCPIGYGVEFTFKSTLTGIYNTGYEPLAANSRQHSHFSTAPDTRNVRYQWTCDQHLVNWK</sequence>
<organism evidence="1 2">
    <name type="scientific">Xylaria bambusicola</name>
    <dbReference type="NCBI Taxonomy" id="326684"/>
    <lineage>
        <taxon>Eukaryota</taxon>
        <taxon>Fungi</taxon>
        <taxon>Dikarya</taxon>
        <taxon>Ascomycota</taxon>
        <taxon>Pezizomycotina</taxon>
        <taxon>Sordariomycetes</taxon>
        <taxon>Xylariomycetidae</taxon>
        <taxon>Xylariales</taxon>
        <taxon>Xylariaceae</taxon>
        <taxon>Xylaria</taxon>
    </lineage>
</organism>
<dbReference type="EMBL" id="JAWHQM010000085">
    <property type="protein sequence ID" value="KAK5636948.1"/>
    <property type="molecule type" value="Genomic_DNA"/>
</dbReference>
<name>A0AAN7UZT8_9PEZI</name>
<protein>
    <submittedName>
        <fullName evidence="1">Uncharacterized protein</fullName>
    </submittedName>
</protein>
<keyword evidence="2" id="KW-1185">Reference proteome</keyword>
<comment type="caution">
    <text evidence="1">The sequence shown here is derived from an EMBL/GenBank/DDBJ whole genome shotgun (WGS) entry which is preliminary data.</text>
</comment>
<gene>
    <name evidence="1" type="ORF">RRF57_012660</name>
</gene>
<reference evidence="1 2" key="1">
    <citation type="submission" date="2023-10" db="EMBL/GenBank/DDBJ databases">
        <title>Draft genome sequence of Xylaria bambusicola isolate GMP-LS, the root and basal stem rot pathogen of sugarcane in Indonesia.</title>
        <authorList>
            <person name="Selvaraj P."/>
            <person name="Muralishankar V."/>
            <person name="Muruganantham S."/>
            <person name="Sp S."/>
            <person name="Haryani S."/>
            <person name="Lau K.J.X."/>
            <person name="Naqvi N.I."/>
        </authorList>
    </citation>
    <scope>NUCLEOTIDE SEQUENCE [LARGE SCALE GENOMIC DNA]</scope>
    <source>
        <strain evidence="1">GMP-LS</strain>
    </source>
</reference>
<proteinExistence type="predicted"/>